<feature type="active site" description="Nucleophile" evidence="4">
    <location>
        <position position="181"/>
    </location>
</feature>
<evidence type="ECO:0000313" key="7">
    <source>
        <dbReference type="EMBL" id="BBH49977.1"/>
    </source>
</evidence>
<feature type="site" description="Cleavage; by autolysis" evidence="6">
    <location>
        <begin position="180"/>
        <end position="181"/>
    </location>
</feature>
<dbReference type="GO" id="GO:0006508">
    <property type="term" value="P:proteolysis"/>
    <property type="evidence" value="ECO:0007669"/>
    <property type="project" value="UniProtKB-KW"/>
</dbReference>
<evidence type="ECO:0000256" key="5">
    <source>
        <dbReference type="PIRSR" id="PIRSR600246-2"/>
    </source>
</evidence>
<name>A0A3G9JWX1_9ACTN</name>
<dbReference type="Pfam" id="PF01112">
    <property type="entry name" value="Asparaginase_2"/>
    <property type="match status" value="1"/>
</dbReference>
<evidence type="ECO:0000256" key="4">
    <source>
        <dbReference type="PIRSR" id="PIRSR600246-1"/>
    </source>
</evidence>
<evidence type="ECO:0000256" key="2">
    <source>
        <dbReference type="ARBA" id="ARBA00022801"/>
    </source>
</evidence>
<dbReference type="PANTHER" id="PTHR10188">
    <property type="entry name" value="L-ASPARAGINASE"/>
    <property type="match status" value="1"/>
</dbReference>
<protein>
    <submittedName>
        <fullName evidence="7">N(4)-(Beta-N-acetylglucosaminyl)-L-asparaginase</fullName>
    </submittedName>
</protein>
<dbReference type="KEGG" id="pcat:Pcatena_05640"/>
<gene>
    <name evidence="7" type="primary">iaaA</name>
    <name evidence="7" type="ORF">Pcatena_05640</name>
</gene>
<feature type="binding site" evidence="5">
    <location>
        <begin position="232"/>
        <end position="235"/>
    </location>
    <ligand>
        <name>substrate</name>
    </ligand>
</feature>
<dbReference type="EMBL" id="AP019367">
    <property type="protein sequence ID" value="BBH49977.1"/>
    <property type="molecule type" value="Genomic_DNA"/>
</dbReference>
<accession>A0A3G9JWX1</accession>
<dbReference type="FunFam" id="3.60.20.30:FF:000001">
    <property type="entry name" value="Isoaspartyl peptidase/L-asparaginase"/>
    <property type="match status" value="1"/>
</dbReference>
<keyword evidence="8" id="KW-1185">Reference proteome</keyword>
<feature type="binding site" evidence="5">
    <location>
        <begin position="209"/>
        <end position="212"/>
    </location>
    <ligand>
        <name>substrate</name>
    </ligand>
</feature>
<proteinExistence type="predicted"/>
<evidence type="ECO:0000313" key="8">
    <source>
        <dbReference type="Proteomes" id="UP000273154"/>
    </source>
</evidence>
<reference evidence="8" key="1">
    <citation type="submission" date="2018-11" db="EMBL/GenBank/DDBJ databases">
        <title>Comparative genomics of Parolsenella catena and Libanicoccus massiliensis: Reclassification of Libanicoccus massiliensis as Parolsenella massiliensis comb. nov.</title>
        <authorList>
            <person name="Sakamoto M."/>
            <person name="Ikeyama N."/>
            <person name="Murakami T."/>
            <person name="Mori H."/>
            <person name="Yuki M."/>
            <person name="Ohkuma M."/>
        </authorList>
    </citation>
    <scope>NUCLEOTIDE SEQUENCE [LARGE SCALE GENOMIC DNA]</scope>
    <source>
        <strain evidence="8">JCM 31932</strain>
    </source>
</reference>
<dbReference type="InterPro" id="IPR029055">
    <property type="entry name" value="Ntn_hydrolases_N"/>
</dbReference>
<dbReference type="AlphaFoldDB" id="A0A3G9JWX1"/>
<dbReference type="GO" id="GO:0008233">
    <property type="term" value="F:peptidase activity"/>
    <property type="evidence" value="ECO:0007669"/>
    <property type="project" value="UniProtKB-KW"/>
</dbReference>
<keyword evidence="2" id="KW-0378">Hydrolase</keyword>
<dbReference type="Proteomes" id="UP000273154">
    <property type="component" value="Chromosome"/>
</dbReference>
<sequence length="311" mass="31258">MASEPIIATVGGEGPLLVIHGGAGRRLHEMSSAQRAETDAALGRALAAGYELLAAGESAEAAVIAAIHVMEDAPCFNCGRGAALTLDGTAELDACLMLGDGRTGAACGLTTARHPIDVARAVMECTPHVLFSEPAPELLDEWGIEQVENDYFVTPARAAALEEWKALHAIGADRPETRHGTVGAVARDACGRIAAGTSTGGITGQVPGRVGDSPLCGAGTYANETSVAVSCTGTGETFIRDVAAHQVHARVALGGQTPGEAASAMLAGIGAHGGNGGVIVVPASGAGVIGRTDGAQMNWGWASAAGRETHE</sequence>
<dbReference type="Gene3D" id="3.60.20.30">
    <property type="entry name" value="(Glycosyl)asparaginase"/>
    <property type="match status" value="1"/>
</dbReference>
<organism evidence="7 8">
    <name type="scientific">Parolsenella catena</name>
    <dbReference type="NCBI Taxonomy" id="2003188"/>
    <lineage>
        <taxon>Bacteria</taxon>
        <taxon>Bacillati</taxon>
        <taxon>Actinomycetota</taxon>
        <taxon>Coriobacteriia</taxon>
        <taxon>Coriobacteriales</taxon>
        <taxon>Atopobiaceae</taxon>
        <taxon>Parolsenella</taxon>
    </lineage>
</organism>
<dbReference type="InterPro" id="IPR000246">
    <property type="entry name" value="Peptidase_T2"/>
</dbReference>
<evidence type="ECO:0000256" key="1">
    <source>
        <dbReference type="ARBA" id="ARBA00022670"/>
    </source>
</evidence>
<evidence type="ECO:0000256" key="3">
    <source>
        <dbReference type="ARBA" id="ARBA00022813"/>
    </source>
</evidence>
<dbReference type="OrthoDB" id="9780217at2"/>
<keyword evidence="1" id="KW-0645">Protease</keyword>
<dbReference type="PANTHER" id="PTHR10188:SF6">
    <property type="entry name" value="N(4)-(BETA-N-ACETYLGLUCOSAMINYL)-L-ASPARAGINASE"/>
    <property type="match status" value="1"/>
</dbReference>
<dbReference type="GO" id="GO:0016811">
    <property type="term" value="F:hydrolase activity, acting on carbon-nitrogen (but not peptide) bonds, in linear amides"/>
    <property type="evidence" value="ECO:0007669"/>
    <property type="project" value="UniProtKB-ARBA"/>
</dbReference>
<keyword evidence="3" id="KW-0068">Autocatalytic cleavage</keyword>
<dbReference type="GeneID" id="88848698"/>
<evidence type="ECO:0000256" key="6">
    <source>
        <dbReference type="PIRSR" id="PIRSR600246-3"/>
    </source>
</evidence>
<dbReference type="SUPFAM" id="SSF56235">
    <property type="entry name" value="N-terminal nucleophile aminohydrolases (Ntn hydrolases)"/>
    <property type="match status" value="1"/>
</dbReference>
<dbReference type="RefSeq" id="WP_126421448.1">
    <property type="nucleotide sequence ID" value="NZ_AP019367.1"/>
</dbReference>